<accession>M1PK42</accession>
<dbReference type="KEGG" id="dsf:UWK_00291"/>
<dbReference type="OrthoDB" id="9803916at2"/>
<dbReference type="PATRIC" id="fig|1167006.5.peg.331"/>
<dbReference type="Gene3D" id="3.60.15.10">
    <property type="entry name" value="Ribonuclease Z/Hydroxyacylglutathione hydrolase-like"/>
    <property type="match status" value="1"/>
</dbReference>
<name>M1PK42_DESSD</name>
<organism evidence="2 3">
    <name type="scientific">Desulfocapsa sulfexigens (strain DSM 10523 / SB164P1)</name>
    <dbReference type="NCBI Taxonomy" id="1167006"/>
    <lineage>
        <taxon>Bacteria</taxon>
        <taxon>Pseudomonadati</taxon>
        <taxon>Thermodesulfobacteriota</taxon>
        <taxon>Desulfobulbia</taxon>
        <taxon>Desulfobulbales</taxon>
        <taxon>Desulfocapsaceae</taxon>
        <taxon>Desulfocapsa</taxon>
    </lineage>
</organism>
<dbReference type="eggNOG" id="COG1235">
    <property type="taxonomic scope" value="Bacteria"/>
</dbReference>
<evidence type="ECO:0000259" key="1">
    <source>
        <dbReference type="Pfam" id="PF00753"/>
    </source>
</evidence>
<dbReference type="SUPFAM" id="SSF56281">
    <property type="entry name" value="Metallo-hydrolase/oxidoreductase"/>
    <property type="match status" value="1"/>
</dbReference>
<proteinExistence type="predicted"/>
<keyword evidence="2" id="KW-0378">Hydrolase</keyword>
<dbReference type="AlphaFoldDB" id="M1PK42"/>
<reference evidence="3" key="1">
    <citation type="journal article" date="2013" name="Stand. Genomic Sci.">
        <title>Complete genome sequence of Desulfocapsa sulfexigens, a marine deltaproteobacterium specialized in disproportionating inorganic sulfur compounds.</title>
        <authorList>
            <person name="Finster K.W."/>
            <person name="Kjeldsen K.U."/>
            <person name="Kube M."/>
            <person name="Reinhardt R."/>
            <person name="Mussmann M."/>
            <person name="Amann R."/>
            <person name="Schreiber L."/>
        </authorList>
    </citation>
    <scope>NUCLEOTIDE SEQUENCE [LARGE SCALE GENOMIC DNA]</scope>
    <source>
        <strain evidence="3">DSM 10523 / SB164P1</strain>
    </source>
</reference>
<dbReference type="Proteomes" id="UP000011721">
    <property type="component" value="Chromosome"/>
</dbReference>
<dbReference type="EMBL" id="CP003985">
    <property type="protein sequence ID" value="AGF76876.1"/>
    <property type="molecule type" value="Genomic_DNA"/>
</dbReference>
<dbReference type="RefSeq" id="WP_015402575.1">
    <property type="nucleotide sequence ID" value="NC_020304.1"/>
</dbReference>
<sequence length="306" mass="34966">MMKVKFWGVRGSIPCPGPQTMKYGGNGACIELRVDDREEIIIIDAGSGIRELGNALVKNDLPAGPLKIAMYLSHTHWDHIMGFPYFTPIYIPGTRMTVHGPVTYEDDPLKDVVGGQMKYRYFPINVGELASDIEYKRLREEPDMDLGNGLLLTTKFLNHPITALGYRFEYQGKIFCTCYDHEPYRNLFITDPEHPEYDEAMAYEGEEVAREQNQAVEEFFKGADLLVHDSQYTAEEYKTRVNWGHSTFEWAIAAANRAGVKKLALFHHDPDRTDAQIENMAKTYCEPKKYGDTEVFFATERAEIIL</sequence>
<dbReference type="HOGENOM" id="CLU_031317_1_0_7"/>
<dbReference type="CDD" id="cd07715">
    <property type="entry name" value="TaR3-like_MBL-fold"/>
    <property type="match status" value="1"/>
</dbReference>
<dbReference type="InterPro" id="IPR036866">
    <property type="entry name" value="RibonucZ/Hydroxyglut_hydro"/>
</dbReference>
<dbReference type="STRING" id="1167006.UWK_00291"/>
<dbReference type="PANTHER" id="PTHR46018:SF2">
    <property type="entry name" value="ZINC PHOSPHODIESTERASE ELAC PROTEIN 1"/>
    <property type="match status" value="1"/>
</dbReference>
<evidence type="ECO:0000313" key="3">
    <source>
        <dbReference type="Proteomes" id="UP000011721"/>
    </source>
</evidence>
<dbReference type="InterPro" id="IPR001279">
    <property type="entry name" value="Metallo-B-lactamas"/>
</dbReference>
<dbReference type="Pfam" id="PF00753">
    <property type="entry name" value="Lactamase_B"/>
    <property type="match status" value="1"/>
</dbReference>
<evidence type="ECO:0000313" key="2">
    <source>
        <dbReference type="EMBL" id="AGF76876.1"/>
    </source>
</evidence>
<dbReference type="PANTHER" id="PTHR46018">
    <property type="entry name" value="ZINC PHOSPHODIESTERASE ELAC PROTEIN 1"/>
    <property type="match status" value="1"/>
</dbReference>
<protein>
    <submittedName>
        <fullName evidence="2">Metal-dependent hydrolase, beta-lactamase superfamily I</fullName>
    </submittedName>
</protein>
<feature type="domain" description="Metallo-beta-lactamase" evidence="1">
    <location>
        <begin position="33"/>
        <end position="128"/>
    </location>
</feature>
<dbReference type="GO" id="GO:0042781">
    <property type="term" value="F:3'-tRNA processing endoribonuclease activity"/>
    <property type="evidence" value="ECO:0007669"/>
    <property type="project" value="TreeGrafter"/>
</dbReference>
<gene>
    <name evidence="2" type="ordered locus">UWK_00291</name>
</gene>
<keyword evidence="3" id="KW-1185">Reference proteome</keyword>